<evidence type="ECO:0000313" key="3">
    <source>
        <dbReference type="EMBL" id="TKR62289.1"/>
    </source>
</evidence>
<keyword evidence="4" id="KW-1185">Reference proteome</keyword>
<dbReference type="OrthoDB" id="10396544at2759"/>
<keyword evidence="2" id="KW-0732">Signal</keyword>
<organism evidence="3 4">
    <name type="scientific">Steinernema carpocapsae</name>
    <name type="common">Entomopathogenic nematode</name>
    <dbReference type="NCBI Taxonomy" id="34508"/>
    <lineage>
        <taxon>Eukaryota</taxon>
        <taxon>Metazoa</taxon>
        <taxon>Ecdysozoa</taxon>
        <taxon>Nematoda</taxon>
        <taxon>Chromadorea</taxon>
        <taxon>Rhabditida</taxon>
        <taxon>Tylenchina</taxon>
        <taxon>Panagrolaimomorpha</taxon>
        <taxon>Strongyloidoidea</taxon>
        <taxon>Steinernematidae</taxon>
        <taxon>Steinernema</taxon>
    </lineage>
</organism>
<accession>A0A4U5M0V2</accession>
<keyword evidence="1" id="KW-0812">Transmembrane</keyword>
<sequence length="103" mass="11718">MMRPSISVYLALVLLSLCVANPNNWYYATSADTCGQENCPPANWWRFHTCYEQKCEYHLQPWFPALILVIACAIVSSLVSCLVRTLCCCCECGRNPRSAHYYA</sequence>
<reference evidence="3 4" key="2">
    <citation type="journal article" date="2019" name="G3 (Bethesda)">
        <title>Hybrid Assembly of the Genome of the Entomopathogenic Nematode Steinernema carpocapsae Identifies the X-Chromosome.</title>
        <authorList>
            <person name="Serra L."/>
            <person name="Macchietto M."/>
            <person name="Macias-Munoz A."/>
            <person name="McGill C.J."/>
            <person name="Rodriguez I.M."/>
            <person name="Rodriguez B."/>
            <person name="Murad R."/>
            <person name="Mortazavi A."/>
        </authorList>
    </citation>
    <scope>NUCLEOTIDE SEQUENCE [LARGE SCALE GENOMIC DNA]</scope>
    <source>
        <strain evidence="3 4">ALL</strain>
    </source>
</reference>
<reference evidence="3 4" key="1">
    <citation type="journal article" date="2015" name="Genome Biol.">
        <title>Comparative genomics of Steinernema reveals deeply conserved gene regulatory networks.</title>
        <authorList>
            <person name="Dillman A.R."/>
            <person name="Macchietto M."/>
            <person name="Porter C.F."/>
            <person name="Rogers A."/>
            <person name="Williams B."/>
            <person name="Antoshechkin I."/>
            <person name="Lee M.M."/>
            <person name="Goodwin Z."/>
            <person name="Lu X."/>
            <person name="Lewis E.E."/>
            <person name="Goodrich-Blair H."/>
            <person name="Stock S.P."/>
            <person name="Adams B.J."/>
            <person name="Sternberg P.W."/>
            <person name="Mortazavi A."/>
        </authorList>
    </citation>
    <scope>NUCLEOTIDE SEQUENCE [LARGE SCALE GENOMIC DNA]</scope>
    <source>
        <strain evidence="3 4">ALL</strain>
    </source>
</reference>
<evidence type="ECO:0000313" key="4">
    <source>
        <dbReference type="Proteomes" id="UP000298663"/>
    </source>
</evidence>
<proteinExistence type="predicted"/>
<gene>
    <name evidence="3" type="ORF">L596_026271</name>
</gene>
<name>A0A4U5M0V2_STECR</name>
<dbReference type="EMBL" id="AZBU02000010">
    <property type="protein sequence ID" value="TKR62289.1"/>
    <property type="molecule type" value="Genomic_DNA"/>
</dbReference>
<dbReference type="Proteomes" id="UP000298663">
    <property type="component" value="Unassembled WGS sequence"/>
</dbReference>
<keyword evidence="1" id="KW-1133">Transmembrane helix</keyword>
<feature type="transmembrane region" description="Helical" evidence="1">
    <location>
        <begin position="62"/>
        <end position="87"/>
    </location>
</feature>
<keyword evidence="1" id="KW-0472">Membrane</keyword>
<evidence type="ECO:0000256" key="2">
    <source>
        <dbReference type="SAM" id="SignalP"/>
    </source>
</evidence>
<evidence type="ECO:0000256" key="1">
    <source>
        <dbReference type="SAM" id="Phobius"/>
    </source>
</evidence>
<feature type="chain" id="PRO_5020203324" evidence="2">
    <location>
        <begin position="21"/>
        <end position="103"/>
    </location>
</feature>
<comment type="caution">
    <text evidence="3">The sequence shown here is derived from an EMBL/GenBank/DDBJ whole genome shotgun (WGS) entry which is preliminary data.</text>
</comment>
<dbReference type="AlphaFoldDB" id="A0A4U5M0V2"/>
<feature type="signal peptide" evidence="2">
    <location>
        <begin position="1"/>
        <end position="20"/>
    </location>
</feature>
<protein>
    <submittedName>
        <fullName evidence="3">Uncharacterized protein</fullName>
    </submittedName>
</protein>